<evidence type="ECO:0000256" key="1">
    <source>
        <dbReference type="SAM" id="MobiDB-lite"/>
    </source>
</evidence>
<feature type="compositionally biased region" description="Low complexity" evidence="1">
    <location>
        <begin position="43"/>
        <end position="53"/>
    </location>
</feature>
<feature type="compositionally biased region" description="Polar residues" evidence="1">
    <location>
        <begin position="615"/>
        <end position="636"/>
    </location>
</feature>
<protein>
    <submittedName>
        <fullName evidence="2">Uncharacterized protein</fullName>
    </submittedName>
</protein>
<feature type="compositionally biased region" description="Basic and acidic residues" evidence="1">
    <location>
        <begin position="21"/>
        <end position="41"/>
    </location>
</feature>
<gene>
    <name evidence="2" type="ORF">AYI68_g5075</name>
</gene>
<feature type="compositionally biased region" description="Basic and acidic residues" evidence="1">
    <location>
        <begin position="71"/>
        <end position="87"/>
    </location>
</feature>
<feature type="region of interest" description="Disordered" evidence="1">
    <location>
        <begin position="703"/>
        <end position="730"/>
    </location>
</feature>
<comment type="caution">
    <text evidence="2">The sequence shown here is derived from an EMBL/GenBank/DDBJ whole genome shotgun (WGS) entry which is preliminary data.</text>
</comment>
<feature type="region of interest" description="Disordered" evidence="1">
    <location>
        <begin position="1"/>
        <end position="167"/>
    </location>
</feature>
<feature type="compositionally biased region" description="Basic and acidic residues" evidence="1">
    <location>
        <begin position="591"/>
        <end position="601"/>
    </location>
</feature>
<feature type="compositionally biased region" description="Polar residues" evidence="1">
    <location>
        <begin position="151"/>
        <end position="167"/>
    </location>
</feature>
<feature type="region of interest" description="Disordered" evidence="1">
    <location>
        <begin position="191"/>
        <end position="219"/>
    </location>
</feature>
<organism evidence="2 3">
    <name type="scientific">Smittium mucronatum</name>
    <dbReference type="NCBI Taxonomy" id="133383"/>
    <lineage>
        <taxon>Eukaryota</taxon>
        <taxon>Fungi</taxon>
        <taxon>Fungi incertae sedis</taxon>
        <taxon>Zoopagomycota</taxon>
        <taxon>Kickxellomycotina</taxon>
        <taxon>Harpellomycetes</taxon>
        <taxon>Harpellales</taxon>
        <taxon>Legeriomycetaceae</taxon>
        <taxon>Smittium</taxon>
    </lineage>
</organism>
<accession>A0A1R0GVA4</accession>
<reference evidence="2 3" key="1">
    <citation type="journal article" date="2016" name="Mol. Biol. Evol.">
        <title>Genome-Wide Survey of Gut Fungi (Harpellales) Reveals the First Horizontally Transferred Ubiquitin Gene from a Mosquito Host.</title>
        <authorList>
            <person name="Wang Y."/>
            <person name="White M.M."/>
            <person name="Kvist S."/>
            <person name="Moncalvo J.M."/>
        </authorList>
    </citation>
    <scope>NUCLEOTIDE SEQUENCE [LARGE SCALE GENOMIC DNA]</scope>
    <source>
        <strain evidence="2 3">ALG-7-W6</strain>
    </source>
</reference>
<feature type="compositionally biased region" description="Basic and acidic residues" evidence="1">
    <location>
        <begin position="129"/>
        <end position="143"/>
    </location>
</feature>
<evidence type="ECO:0000313" key="2">
    <source>
        <dbReference type="EMBL" id="OLY80824.1"/>
    </source>
</evidence>
<sequence length="1060" mass="117676">MNAGTTDTVPKIASGNYKSNRARDFRDSSNQKPKIEGKDAAMSDSSRSSTRKSFSYKDIDQSGRGKKVIYKSKDSHDEAKSPSKRYDNISTISRPSIVPNSCKGMSNPQRETKSSDIKKLSPIEFSSKSNERHSRSGRFRSEKASILPKATGSSQIQSEDTNKPQFLTKSTLRKSKKPYFYSLEFMRSIKNSPLVKPPNSMDLLPPRRPLDPLPKNGIDKLSEHINKATRAATSRNELHSQNKKNTNGLWRNEGSKRNSIKDGSFDDSKGNFSSNNSNQKDIEESMPEWMDYSPSQYPDDLDQLGYFSSATIQHGAPIQNSPPGFDSSNANLDESSVKSRFLSLFGDKNIQTGVIDFNAVNSSVPTPLKDEGDSTVLDNNVDKLFRMFGSKIQNSSNHTKEFDVERHDELRVLPHDQDVTLNYSGSTDSMVNRLFGLMNIVSPENENFSSFVKEDPVTESDLKERLPNQTLNPQSVYSPISTINEAYRGIVPTSVLRKNIQKSSQKKSSATELNSYQNLPKESTIPMPTSELDSDHKQSTNSNLPDWLLALAVKKTPSSTNSFEGVKSDDSPNLNSEDKNSKTNKQNTKSSPKDKPRDQKSRRNIKSMGVGVSLKPQSENPSITSTPIDESRSQLPDITAPDSNKKLNSVESRSKSHLQLHTSTQLSAESKPNDLEIGNKPFQSHSMDVNDQFLNVKDRNVVLGNSSNSENNSKDDSTNTINSLESTSPAVSNNIGTEAVLEDTIAISDTHSNLNVESVSKGDPHFNDVQENSNSIFMGNGLNPQQMQIPFYPLHNMNLPNDLMPSIYPDQTIIDPILAQHQFMLQNEQLNYLQMGVNQGFAFGQNNPNFVPHLPDNIHQSMRFMAPNNYIPPIPINSYKTETPTGETDGAPSIETKDISNTSNFLSYNDASTNVAAEESHSSHEKSYDINKAEGSAIQNQNLGFGQNMFYHPQNPLQFGNPMYQFNPSTVPMGFHPSDRLFQNNYPLPGIGYFPFQMSPQNSSDVSALNNVGELGNFHSHISDVEPHLDIVKPQDQTSDNFNPNGNSAESTINSSVGKN</sequence>
<feature type="region of interest" description="Disordered" evidence="1">
    <location>
        <begin position="1034"/>
        <end position="1060"/>
    </location>
</feature>
<dbReference type="AlphaFoldDB" id="A0A1R0GVA4"/>
<dbReference type="EMBL" id="LSSL01003096">
    <property type="protein sequence ID" value="OLY80824.1"/>
    <property type="molecule type" value="Genomic_DNA"/>
</dbReference>
<dbReference type="Proteomes" id="UP000187455">
    <property type="component" value="Unassembled WGS sequence"/>
</dbReference>
<feature type="compositionally biased region" description="Polar residues" evidence="1">
    <location>
        <begin position="510"/>
        <end position="521"/>
    </location>
</feature>
<evidence type="ECO:0000313" key="3">
    <source>
        <dbReference type="Proteomes" id="UP000187455"/>
    </source>
</evidence>
<keyword evidence="3" id="KW-1185">Reference proteome</keyword>
<feature type="region of interest" description="Disordered" evidence="1">
    <location>
        <begin position="501"/>
        <end position="541"/>
    </location>
</feature>
<dbReference type="OrthoDB" id="5578382at2759"/>
<feature type="compositionally biased region" description="Basic and acidic residues" evidence="1">
    <location>
        <begin position="455"/>
        <end position="466"/>
    </location>
</feature>
<feature type="region of interest" description="Disordered" evidence="1">
    <location>
        <begin position="231"/>
        <end position="281"/>
    </location>
</feature>
<feature type="region of interest" description="Disordered" evidence="1">
    <location>
        <begin position="455"/>
        <end position="476"/>
    </location>
</feature>
<feature type="compositionally biased region" description="Polar residues" evidence="1">
    <location>
        <begin position="721"/>
        <end position="730"/>
    </location>
</feature>
<proteinExistence type="predicted"/>
<feature type="compositionally biased region" description="Polar residues" evidence="1">
    <location>
        <begin position="1035"/>
        <end position="1060"/>
    </location>
</feature>
<feature type="compositionally biased region" description="Basic and acidic residues" evidence="1">
    <location>
        <begin position="566"/>
        <end position="581"/>
    </location>
</feature>
<feature type="compositionally biased region" description="Basic and acidic residues" evidence="1">
    <location>
        <begin position="253"/>
        <end position="269"/>
    </location>
</feature>
<feature type="compositionally biased region" description="Basic and acidic residues" evidence="1">
    <location>
        <begin position="110"/>
        <end position="121"/>
    </location>
</feature>
<feature type="compositionally biased region" description="Polar residues" evidence="1">
    <location>
        <begin position="467"/>
        <end position="476"/>
    </location>
</feature>
<feature type="compositionally biased region" description="Polar residues" evidence="1">
    <location>
        <begin position="270"/>
        <end position="279"/>
    </location>
</feature>
<feature type="region of interest" description="Disordered" evidence="1">
    <location>
        <begin position="558"/>
        <end position="686"/>
    </location>
</feature>
<feature type="compositionally biased region" description="Polar residues" evidence="1">
    <location>
        <begin position="646"/>
        <end position="670"/>
    </location>
</feature>
<name>A0A1R0GVA4_9FUNG</name>